<reference evidence="3" key="1">
    <citation type="submission" date="2005-08" db="EMBL/GenBank/DDBJ databases">
        <title>Complete sequence of Chlorobium chlorochromatii CaD3.</title>
        <authorList>
            <person name="Copeland A."/>
            <person name="Lucas S."/>
            <person name="Lapidus A."/>
            <person name="Barry K."/>
            <person name="Detter J.C."/>
            <person name="Glavina T."/>
            <person name="Hammon N."/>
            <person name="Israni S."/>
            <person name="Pitluck S."/>
            <person name="Bryant D."/>
            <person name="Schmutz J."/>
            <person name="Larimer F."/>
            <person name="Land M."/>
            <person name="Kyrpides N."/>
            <person name="Ivanova N."/>
            <person name="Richardson P."/>
        </authorList>
    </citation>
    <scope>NUCLEOTIDE SEQUENCE [LARGE SCALE GENOMIC DNA]</scope>
    <source>
        <strain evidence="3">CaD3</strain>
    </source>
</reference>
<dbReference type="InterPro" id="IPR051043">
    <property type="entry name" value="Sulfatase_Mod_Factor_Kinase"/>
</dbReference>
<gene>
    <name evidence="3" type="ordered locus">Cag_1696</name>
</gene>
<dbReference type="GO" id="GO:0120147">
    <property type="term" value="F:formylglycine-generating oxidase activity"/>
    <property type="evidence" value="ECO:0007669"/>
    <property type="project" value="TreeGrafter"/>
</dbReference>
<dbReference type="eggNOG" id="COG5635">
    <property type="taxonomic scope" value="Bacteria"/>
</dbReference>
<name>Q3APX8_CHLCH</name>
<proteinExistence type="predicted"/>
<evidence type="ECO:0000256" key="1">
    <source>
        <dbReference type="SAM" id="Phobius"/>
    </source>
</evidence>
<dbReference type="Gene3D" id="3.90.1580.10">
    <property type="entry name" value="paralog of FGE (formylglycine-generating enzyme)"/>
    <property type="match status" value="1"/>
</dbReference>
<keyword evidence="1" id="KW-0812">Transmembrane</keyword>
<dbReference type="Pfam" id="PF03781">
    <property type="entry name" value="FGE-sulfatase"/>
    <property type="match status" value="1"/>
</dbReference>
<accession>Q3APX8</accession>
<keyword evidence="1" id="KW-1133">Transmembrane helix</keyword>
<evidence type="ECO:0000259" key="2">
    <source>
        <dbReference type="Pfam" id="PF03781"/>
    </source>
</evidence>
<dbReference type="SUPFAM" id="SSF52540">
    <property type="entry name" value="P-loop containing nucleoside triphosphate hydrolases"/>
    <property type="match status" value="1"/>
</dbReference>
<dbReference type="PANTHER" id="PTHR23150:SF19">
    <property type="entry name" value="FORMYLGLYCINE-GENERATING ENZYME"/>
    <property type="match status" value="1"/>
</dbReference>
<organism evidence="3">
    <name type="scientific">Chlorobium chlorochromatii (strain CaD3)</name>
    <dbReference type="NCBI Taxonomy" id="340177"/>
    <lineage>
        <taxon>Bacteria</taxon>
        <taxon>Pseudomonadati</taxon>
        <taxon>Chlorobiota</taxon>
        <taxon>Chlorobiia</taxon>
        <taxon>Chlorobiales</taxon>
        <taxon>Chlorobiaceae</taxon>
        <taxon>Chlorobium/Pelodictyon group</taxon>
        <taxon>Chlorobium</taxon>
    </lineage>
</organism>
<dbReference type="EMBL" id="CP000108">
    <property type="protein sequence ID" value="ABB28947.1"/>
    <property type="molecule type" value="Genomic_DNA"/>
</dbReference>
<protein>
    <recommendedName>
        <fullName evidence="2">Sulfatase-modifying factor enzyme-like domain-containing protein</fullName>
    </recommendedName>
</protein>
<dbReference type="KEGG" id="cch:Cag_1696"/>
<feature type="domain" description="Sulfatase-modifying factor enzyme-like" evidence="2">
    <location>
        <begin position="474"/>
        <end position="720"/>
    </location>
</feature>
<dbReference type="eggNOG" id="COG1262">
    <property type="taxonomic scope" value="Bacteria"/>
</dbReference>
<sequence length="751" mass="87503">MEKIAEELLKLIPFSKLFELFGLSKEISLALSTIFSIGIVALLWYGVKMIYLRFQIAINAKDIKPYFNNANDIEKKLSLFIETWGQDKLPAREEEPIYTHESALNKSRLISHFIKKVFSADKSGEKFFLVLGDSGMGKTTFMVNLYVRCQSFINFRRKNKVKVKFFPFGYKGEILDKIKEIPQDEKINTILLLDAFDEYYKLLPPDIPDGLSDDKRFRKVLDEVIDVVQDFRKVVITGRTQYFPGEDDKSYILEIPTFDDNGFHKLNKFYISPFTEDDIRHYLYKKYGYIRFWNFKKREKALKLIFENLKETKFLLVRPMLLSYIDLFVNSNQIYKNIWDIYEALINEWIEREGNKRKHDSIACQQLKENLHNYSQKIAVTIYENRKGMQIVSLTKEEATENINDALKHYEVTGQSLLTRDAENKWKFAHRSILEFFIAKEAVKNQEFANKLDVTNLDMAKKFCIEKGLGYLFDYVPIKGGEFTMGSPDGEVDRSSTETQHQVKLHNFYIAKYVVTVAEFRKFIEECGYKTDAEKANSSRIWTGKEWKYKAGVNWRCGVGGQLRLQNEENHPVIHVSWNDAKAYCDWLSKKTGKKYRLPTEAEWEYACRAGTTTPFNTGDNLTTAQANYDGNYPYNGNAKGKYRQTTVPVDSFAPNAWGLYNMHGNVWEWCSDWYNDKYYEVCKAKGVVENPECTEEQSYRVLRGGSWGNDARSCRSAIRNLLRPRPPLQQRWLPPGFRPVASGVAHSTCF</sequence>
<dbReference type="STRING" id="340177.Cag_1696"/>
<dbReference type="InterPro" id="IPR027417">
    <property type="entry name" value="P-loop_NTPase"/>
</dbReference>
<keyword evidence="1" id="KW-0472">Membrane</keyword>
<dbReference type="PANTHER" id="PTHR23150">
    <property type="entry name" value="SULFATASE MODIFYING FACTOR 1, 2"/>
    <property type="match status" value="1"/>
</dbReference>
<dbReference type="HOGENOM" id="CLU_370366_0_0_10"/>
<dbReference type="SUPFAM" id="SSF56436">
    <property type="entry name" value="C-type lectin-like"/>
    <property type="match status" value="1"/>
</dbReference>
<dbReference type="InterPro" id="IPR005532">
    <property type="entry name" value="SUMF_dom"/>
</dbReference>
<dbReference type="InterPro" id="IPR042095">
    <property type="entry name" value="SUMF_sf"/>
</dbReference>
<dbReference type="AlphaFoldDB" id="Q3APX8"/>
<dbReference type="InterPro" id="IPR016187">
    <property type="entry name" value="CTDL_fold"/>
</dbReference>
<evidence type="ECO:0000313" key="3">
    <source>
        <dbReference type="EMBL" id="ABB28947.1"/>
    </source>
</evidence>
<feature type="transmembrane region" description="Helical" evidence="1">
    <location>
        <begin position="27"/>
        <end position="47"/>
    </location>
</feature>